<dbReference type="PANTHER" id="PTHR43142:SF1">
    <property type="entry name" value="CARBOXYLIC ESTER HYDROLASE"/>
    <property type="match status" value="1"/>
</dbReference>
<evidence type="ECO:0000256" key="2">
    <source>
        <dbReference type="ARBA" id="ARBA00022801"/>
    </source>
</evidence>
<evidence type="ECO:0000313" key="6">
    <source>
        <dbReference type="Proteomes" id="UP000278756"/>
    </source>
</evidence>
<sequence>MKRRDALKGLSALTVSAAVTPVSAATPKPKSVTVKTTNGPVIGQVRAGTAVFLGLRYGETTAPPYRFLPPRPPQPWIKPVRADRYGPACPQPSTPDTYGKSEDCLFLNVWTPEASTQQKRPVMVYFHGGAYANGSGSDPLYDGTNLSQRGDVVVVTVNHRLNVFGYLYLARLERLILGQPGPLAFSGNCGQLDLILALQWVRDNIAAFGGDPGNVMVFGQSGGGAKIATLMATPQAEGLFHKAATMSGQQVTASGPGNATARAKAFLGALGLKPDAEGLKAVQTLPWEILVAALKVTDPVLGSGGVYMGPVLDEAILLRHPFYPDAAPQSRHIPMMIGNTHDETRGFQGTNPAFQNLTWEDLPEKLPPNYRVDIDPWRVIDTYRKLYPQMTPTDVYFAATTAGRSWRGAIIEAEERAKAGAQTFVYQVDWKTPKDGGRLGAPHTIDIPLVFRTTAVPEAISTDSPQARRMADLFSDAFIAFARSGSPQTPALPDWTPYSLPERQTMLMDLTPQMANDPRGEERKLFEKVPFIQSGT</sequence>
<dbReference type="EC" id="3.1.1.-" evidence="3"/>
<dbReference type="GO" id="GO:0016787">
    <property type="term" value="F:hydrolase activity"/>
    <property type="evidence" value="ECO:0007669"/>
    <property type="project" value="UniProtKB-KW"/>
</dbReference>
<proteinExistence type="inferred from homology"/>
<accession>A0A3G9G0X1</accession>
<dbReference type="InterPro" id="IPR002018">
    <property type="entry name" value="CarbesteraseB"/>
</dbReference>
<dbReference type="Pfam" id="PF00135">
    <property type="entry name" value="COesterase"/>
    <property type="match status" value="1"/>
</dbReference>
<evidence type="ECO:0000259" key="4">
    <source>
        <dbReference type="Pfam" id="PF00135"/>
    </source>
</evidence>
<feature type="signal peptide" evidence="3">
    <location>
        <begin position="1"/>
        <end position="24"/>
    </location>
</feature>
<dbReference type="InterPro" id="IPR019826">
    <property type="entry name" value="Carboxylesterase_B_AS"/>
</dbReference>
<evidence type="ECO:0000256" key="3">
    <source>
        <dbReference type="RuleBase" id="RU361235"/>
    </source>
</evidence>
<comment type="similarity">
    <text evidence="1 3">Belongs to the type-B carboxylesterase/lipase family.</text>
</comment>
<keyword evidence="3" id="KW-0732">Signal</keyword>
<dbReference type="EMBL" id="AP018827">
    <property type="protein sequence ID" value="BBF80972.1"/>
    <property type="molecule type" value="Genomic_DNA"/>
</dbReference>
<evidence type="ECO:0000256" key="1">
    <source>
        <dbReference type="ARBA" id="ARBA00005964"/>
    </source>
</evidence>
<feature type="chain" id="PRO_5017846247" description="Carboxylic ester hydrolase" evidence="3">
    <location>
        <begin position="25"/>
        <end position="536"/>
    </location>
</feature>
<evidence type="ECO:0000313" key="5">
    <source>
        <dbReference type="EMBL" id="BBF80972.1"/>
    </source>
</evidence>
<dbReference type="PROSITE" id="PS00122">
    <property type="entry name" value="CARBOXYLESTERASE_B_1"/>
    <property type="match status" value="1"/>
</dbReference>
<keyword evidence="2 3" id="KW-0378">Hydrolase</keyword>
<protein>
    <recommendedName>
        <fullName evidence="3">Carboxylic ester hydrolase</fullName>
        <ecNumber evidence="3">3.1.1.-</ecNumber>
    </recommendedName>
</protein>
<dbReference type="InterPro" id="IPR029058">
    <property type="entry name" value="AB_hydrolase_fold"/>
</dbReference>
<dbReference type="PROSITE" id="PS00941">
    <property type="entry name" value="CARBOXYLESTERASE_B_2"/>
    <property type="match status" value="1"/>
</dbReference>
<dbReference type="InterPro" id="IPR019819">
    <property type="entry name" value="Carboxylesterase_B_CS"/>
</dbReference>
<dbReference type="RefSeq" id="WP_126421703.1">
    <property type="nucleotide sequence ID" value="NZ_AP018827.1"/>
</dbReference>
<dbReference type="PANTHER" id="PTHR43142">
    <property type="entry name" value="CARBOXYLIC ESTER HYDROLASE"/>
    <property type="match status" value="1"/>
</dbReference>
<reference evidence="6" key="2">
    <citation type="journal article" date="2017" name="Plant Physiol. Biochem.">
        <title>Differential oxidative and antioxidative response of duckweed Lemna minor toward plant growth promoting/inhibiting bacteria.</title>
        <authorList>
            <person name="Ishizawa H."/>
            <person name="Kuroda M."/>
            <person name="Morikawa M."/>
            <person name="Ike M."/>
        </authorList>
    </citation>
    <scope>NUCLEOTIDE SEQUENCE [LARGE SCALE GENOMIC DNA]</scope>
    <source>
        <strain evidence="6">M6</strain>
    </source>
</reference>
<dbReference type="Proteomes" id="UP000278756">
    <property type="component" value="Chromosome 1"/>
</dbReference>
<dbReference type="SUPFAM" id="SSF53474">
    <property type="entry name" value="alpha/beta-Hydrolases"/>
    <property type="match status" value="1"/>
</dbReference>
<dbReference type="OrthoDB" id="9775851at2"/>
<feature type="domain" description="Carboxylesterase type B" evidence="4">
    <location>
        <begin position="32"/>
        <end position="521"/>
    </location>
</feature>
<dbReference type="AlphaFoldDB" id="A0A3G9G0X1"/>
<gene>
    <name evidence="5" type="ORF">EM6_1566</name>
</gene>
<organism evidence="5 6">
    <name type="scientific">Asticcacaulis excentricus</name>
    <dbReference type="NCBI Taxonomy" id="78587"/>
    <lineage>
        <taxon>Bacteria</taxon>
        <taxon>Pseudomonadati</taxon>
        <taxon>Pseudomonadota</taxon>
        <taxon>Alphaproteobacteria</taxon>
        <taxon>Caulobacterales</taxon>
        <taxon>Caulobacteraceae</taxon>
        <taxon>Asticcacaulis</taxon>
    </lineage>
</organism>
<dbReference type="Gene3D" id="3.40.50.1820">
    <property type="entry name" value="alpha/beta hydrolase"/>
    <property type="match status" value="1"/>
</dbReference>
<name>A0A3G9G0X1_9CAUL</name>
<reference evidence="6" key="1">
    <citation type="journal article" date="2017" name="Biotechnol. Biofuels">
        <title>Evaluation of environmental bacterial communities as a factor affecting the growth of duckweed Lemna minor.</title>
        <authorList>
            <person name="Ishizawa H."/>
            <person name="Kuroda M."/>
            <person name="Morikawa M."/>
            <person name="Ike M."/>
        </authorList>
    </citation>
    <scope>NUCLEOTIDE SEQUENCE [LARGE SCALE GENOMIC DNA]</scope>
    <source>
        <strain evidence="6">M6</strain>
    </source>
</reference>